<dbReference type="InterPro" id="IPR005263">
    <property type="entry name" value="DapA"/>
</dbReference>
<feature type="site" description="Part of a proton relay during catalysis" evidence="12">
    <location>
        <position position="109"/>
    </location>
</feature>
<dbReference type="GO" id="GO:0019877">
    <property type="term" value="P:diaminopimelate biosynthetic process"/>
    <property type="evidence" value="ECO:0007669"/>
    <property type="project" value="UniProtKB-UniRule"/>
</dbReference>
<proteinExistence type="inferred from homology"/>
<evidence type="ECO:0000256" key="8">
    <source>
        <dbReference type="ARBA" id="ARBA00023154"/>
    </source>
</evidence>
<feature type="active site" description="Schiff-base intermediate with substrate" evidence="12 14">
    <location>
        <position position="163"/>
    </location>
</feature>
<comment type="subunit">
    <text evidence="12">Homotetramer; dimer of dimers.</text>
</comment>
<feature type="binding site" evidence="12 15">
    <location>
        <position position="46"/>
    </location>
    <ligand>
        <name>pyruvate</name>
        <dbReference type="ChEBI" id="CHEBI:15361"/>
    </ligand>
</feature>
<evidence type="ECO:0000313" key="16">
    <source>
        <dbReference type="EMBL" id="MBB5328318.1"/>
    </source>
</evidence>
<dbReference type="InterPro" id="IPR002220">
    <property type="entry name" value="DapA-like"/>
</dbReference>
<dbReference type="PROSITE" id="PS00666">
    <property type="entry name" value="DHDPS_2"/>
    <property type="match status" value="1"/>
</dbReference>
<gene>
    <name evidence="12" type="primary">dapA</name>
    <name evidence="16" type="ORF">HDF14_001928</name>
</gene>
<evidence type="ECO:0000256" key="14">
    <source>
        <dbReference type="PIRSR" id="PIRSR001365-1"/>
    </source>
</evidence>
<keyword evidence="6 12" id="KW-0028">Amino-acid biosynthesis</keyword>
<dbReference type="SUPFAM" id="SSF51569">
    <property type="entry name" value="Aldolase"/>
    <property type="match status" value="1"/>
</dbReference>
<evidence type="ECO:0000256" key="10">
    <source>
        <dbReference type="ARBA" id="ARBA00023270"/>
    </source>
</evidence>
<dbReference type="NCBIfam" id="TIGR00674">
    <property type="entry name" value="dapA"/>
    <property type="match status" value="1"/>
</dbReference>
<dbReference type="PRINTS" id="PR00146">
    <property type="entry name" value="DHPICSNTHASE"/>
</dbReference>
<feature type="site" description="Part of a proton relay during catalysis" evidence="12">
    <location>
        <position position="45"/>
    </location>
</feature>
<evidence type="ECO:0000256" key="2">
    <source>
        <dbReference type="ARBA" id="ARBA00005120"/>
    </source>
</evidence>
<dbReference type="GO" id="GO:0008840">
    <property type="term" value="F:4-hydroxy-tetrahydrodipicolinate synthase activity"/>
    <property type="evidence" value="ECO:0007669"/>
    <property type="project" value="UniProtKB-UniRule"/>
</dbReference>
<sequence length="306" mass="33066">MELMGCGTALVTPFRRDGSVDEPALHALVTWQIESGIDFLVPCGTTGEASTLTEVEWLRAIEVVVAAAAGRVPVFAGCTHNSTHEVVARVRKVSQVHGLTGVLSANPYYNRPGQEGQYQHFKAIAEATALPVLLYNIPSRTGANLEPATVLRLAELKNVIGVKESSGNIAQITELLTTAPRNFKVFVGDDGLTLPVLALGGAGLVSVASNVIPGQMARMVRAALENDWVDARRINRQFFRLMQAHFWEASPAPVKAVLHMLGRGENVLRLPMVPVSDATRRRLERMVGELGMLVGVPATGEDLRMF</sequence>
<dbReference type="PANTHER" id="PTHR12128">
    <property type="entry name" value="DIHYDRODIPICOLINATE SYNTHASE"/>
    <property type="match status" value="1"/>
</dbReference>
<comment type="caution">
    <text evidence="12">Was originally thought to be a dihydrodipicolinate synthase (DHDPS), catalyzing the condensation of (S)-aspartate-beta-semialdehyde [(S)-ASA] and pyruvate to dihydrodipicolinate (DHDP). However, it was shown in E.coli that the product of the enzymatic reaction is not dihydrodipicolinate but in fact (4S)-4-hydroxy-2,3,4,5-tetrahydro-(2S)-dipicolinic acid (HTPA), and that the consecutive dehydration reaction leading to DHDP is not spontaneous but catalyzed by DapB.</text>
</comment>
<keyword evidence="7 12" id="KW-0220">Diaminopimelate biosynthesis</keyword>
<keyword evidence="17" id="KW-1185">Reference proteome</keyword>
<evidence type="ECO:0000256" key="6">
    <source>
        <dbReference type="ARBA" id="ARBA00022605"/>
    </source>
</evidence>
<keyword evidence="5 12" id="KW-0963">Cytoplasm</keyword>
<dbReference type="GO" id="GO:0009089">
    <property type="term" value="P:lysine biosynthetic process via diaminopimelate"/>
    <property type="evidence" value="ECO:0007669"/>
    <property type="project" value="UniProtKB-UniRule"/>
</dbReference>
<keyword evidence="9 12" id="KW-0456">Lyase</keyword>
<keyword evidence="8 12" id="KW-0457">Lysine biosynthesis</keyword>
<dbReference type="PANTHER" id="PTHR12128:SF66">
    <property type="entry name" value="4-HYDROXY-2-OXOGLUTARATE ALDOLASE, MITOCHONDRIAL"/>
    <property type="match status" value="1"/>
</dbReference>
<organism evidence="16 17">
    <name type="scientific">Tunturiibacter gelidiferens</name>
    <dbReference type="NCBI Taxonomy" id="3069689"/>
    <lineage>
        <taxon>Bacteria</taxon>
        <taxon>Pseudomonadati</taxon>
        <taxon>Acidobacteriota</taxon>
        <taxon>Terriglobia</taxon>
        <taxon>Terriglobales</taxon>
        <taxon>Acidobacteriaceae</taxon>
        <taxon>Tunturiibacter</taxon>
    </lineage>
</organism>
<dbReference type="Proteomes" id="UP000535182">
    <property type="component" value="Unassembled WGS sequence"/>
</dbReference>
<comment type="pathway">
    <text evidence="2 12">Amino-acid biosynthesis; L-lysine biosynthesis via DAP pathway; (S)-tetrahydrodipicolinate from L-aspartate: step 3/4.</text>
</comment>
<dbReference type="AlphaFoldDB" id="A0A9X0QDJ5"/>
<evidence type="ECO:0000256" key="5">
    <source>
        <dbReference type="ARBA" id="ARBA00022490"/>
    </source>
</evidence>
<evidence type="ECO:0000256" key="12">
    <source>
        <dbReference type="HAMAP-Rule" id="MF_00418"/>
    </source>
</evidence>
<keyword evidence="10 12" id="KW-0704">Schiff base</keyword>
<comment type="caution">
    <text evidence="16">The sequence shown here is derived from an EMBL/GenBank/DDBJ whole genome shotgun (WGS) entry which is preliminary data.</text>
</comment>
<name>A0A9X0QDJ5_9BACT</name>
<comment type="subcellular location">
    <subcellularLocation>
        <location evidence="12">Cytoplasm</location>
    </subcellularLocation>
</comment>
<dbReference type="InterPro" id="IPR013785">
    <property type="entry name" value="Aldolase_TIM"/>
</dbReference>
<evidence type="ECO:0000256" key="3">
    <source>
        <dbReference type="ARBA" id="ARBA00007592"/>
    </source>
</evidence>
<dbReference type="EC" id="4.3.3.7" evidence="4 12"/>
<dbReference type="HAMAP" id="MF_00418">
    <property type="entry name" value="DapA"/>
    <property type="match status" value="1"/>
</dbReference>
<comment type="catalytic activity">
    <reaction evidence="11 12">
        <text>L-aspartate 4-semialdehyde + pyruvate = (2S,4S)-4-hydroxy-2,3,4,5-tetrahydrodipicolinate + H2O + H(+)</text>
        <dbReference type="Rhea" id="RHEA:34171"/>
        <dbReference type="ChEBI" id="CHEBI:15361"/>
        <dbReference type="ChEBI" id="CHEBI:15377"/>
        <dbReference type="ChEBI" id="CHEBI:15378"/>
        <dbReference type="ChEBI" id="CHEBI:67139"/>
        <dbReference type="ChEBI" id="CHEBI:537519"/>
        <dbReference type="EC" id="4.3.3.7"/>
    </reaction>
</comment>
<protein>
    <recommendedName>
        <fullName evidence="4 12">4-hydroxy-tetrahydrodipicolinate synthase</fullName>
        <shortName evidence="12">HTPA synthase</shortName>
        <ecNumber evidence="4 12">4.3.3.7</ecNumber>
    </recommendedName>
</protein>
<evidence type="ECO:0000256" key="11">
    <source>
        <dbReference type="ARBA" id="ARBA00047836"/>
    </source>
</evidence>
<evidence type="ECO:0000256" key="13">
    <source>
        <dbReference type="PIRNR" id="PIRNR001365"/>
    </source>
</evidence>
<evidence type="ECO:0000256" key="7">
    <source>
        <dbReference type="ARBA" id="ARBA00022915"/>
    </source>
</evidence>
<evidence type="ECO:0000256" key="4">
    <source>
        <dbReference type="ARBA" id="ARBA00012086"/>
    </source>
</evidence>
<comment type="function">
    <text evidence="1 12">Catalyzes the condensation of (S)-aspartate-beta-semialdehyde [(S)-ASA] and pyruvate to 4-hydroxy-tetrahydrodipicolinate (HTPA).</text>
</comment>
<dbReference type="InterPro" id="IPR020625">
    <property type="entry name" value="Schiff_base-form_aldolases_AS"/>
</dbReference>
<accession>A0A9X0QDJ5</accession>
<dbReference type="Gene3D" id="3.20.20.70">
    <property type="entry name" value="Aldolase class I"/>
    <property type="match status" value="1"/>
</dbReference>
<dbReference type="CDD" id="cd00950">
    <property type="entry name" value="DHDPS"/>
    <property type="match status" value="1"/>
</dbReference>
<feature type="binding site" evidence="12 15">
    <location>
        <position position="205"/>
    </location>
    <ligand>
        <name>pyruvate</name>
        <dbReference type="ChEBI" id="CHEBI:15361"/>
    </ligand>
</feature>
<dbReference type="PIRSF" id="PIRSF001365">
    <property type="entry name" value="DHDPS"/>
    <property type="match status" value="1"/>
</dbReference>
<dbReference type="EMBL" id="JACHEB010000004">
    <property type="protein sequence ID" value="MBB5328318.1"/>
    <property type="molecule type" value="Genomic_DNA"/>
</dbReference>
<reference evidence="16 17" key="1">
    <citation type="submission" date="2020-08" db="EMBL/GenBank/DDBJ databases">
        <title>Genomic Encyclopedia of Type Strains, Phase IV (KMG-V): Genome sequencing to study the core and pangenomes of soil and plant-associated prokaryotes.</title>
        <authorList>
            <person name="Whitman W."/>
        </authorList>
    </citation>
    <scope>NUCLEOTIDE SEQUENCE [LARGE SCALE GENOMIC DNA]</scope>
    <source>
        <strain evidence="16 17">X5P2</strain>
    </source>
</reference>
<evidence type="ECO:0000313" key="17">
    <source>
        <dbReference type="Proteomes" id="UP000535182"/>
    </source>
</evidence>
<feature type="active site" description="Proton donor/acceptor" evidence="12 14">
    <location>
        <position position="135"/>
    </location>
</feature>
<dbReference type="SMART" id="SM01130">
    <property type="entry name" value="DHDPS"/>
    <property type="match status" value="1"/>
</dbReference>
<evidence type="ECO:0000256" key="15">
    <source>
        <dbReference type="PIRSR" id="PIRSR001365-2"/>
    </source>
</evidence>
<dbReference type="GO" id="GO:0005829">
    <property type="term" value="C:cytosol"/>
    <property type="evidence" value="ECO:0007669"/>
    <property type="project" value="TreeGrafter"/>
</dbReference>
<evidence type="ECO:0000256" key="1">
    <source>
        <dbReference type="ARBA" id="ARBA00003294"/>
    </source>
</evidence>
<evidence type="ECO:0000256" key="9">
    <source>
        <dbReference type="ARBA" id="ARBA00023239"/>
    </source>
</evidence>
<comment type="similarity">
    <text evidence="3 12 13">Belongs to the DapA family.</text>
</comment>
<dbReference type="RefSeq" id="WP_183975721.1">
    <property type="nucleotide sequence ID" value="NZ_JACHEB010000004.1"/>
</dbReference>
<dbReference type="Pfam" id="PF00701">
    <property type="entry name" value="DHDPS"/>
    <property type="match status" value="1"/>
</dbReference>